<sequence>MNMDELGLGPTCCHTGGGYGVCLLAMWSWLASQVLGLRAGAVPNRTVFLLQLVHVSPCMEAHKPHTGTGPVSTASSLGNDGDAGRR</sequence>
<name>A6J9L9_RAT</name>
<reference evidence="2 3" key="2">
    <citation type="submission" date="2005-09" db="EMBL/GenBank/DDBJ databases">
        <authorList>
            <person name="Mural R.J."/>
            <person name="Li P.W."/>
            <person name="Adams M.D."/>
            <person name="Amanatides P.G."/>
            <person name="Baden-Tillson H."/>
            <person name="Barnstead M."/>
            <person name="Chin S.H."/>
            <person name="Dew I."/>
            <person name="Evans C.A."/>
            <person name="Ferriera S."/>
            <person name="Flanigan M."/>
            <person name="Fosler C."/>
            <person name="Glodek A."/>
            <person name="Gu Z."/>
            <person name="Holt R.A."/>
            <person name="Jennings D."/>
            <person name="Kraft C.L."/>
            <person name="Lu F."/>
            <person name="Nguyen T."/>
            <person name="Nusskern D.R."/>
            <person name="Pfannkoch C.M."/>
            <person name="Sitter C."/>
            <person name="Sutton G.G."/>
            <person name="Venter J.C."/>
            <person name="Wang Z."/>
            <person name="Woodage T."/>
            <person name="Zheng X.H."/>
            <person name="Zhong F."/>
        </authorList>
    </citation>
    <scope>NUCLEOTIDE SEQUENCE [LARGE SCALE GENOMIC DNA]</scope>
    <source>
        <strain evidence="2">BN</strain>
        <strain evidence="3">BN, Sprague-Dawley</strain>
    </source>
</reference>
<evidence type="ECO:0000313" key="3">
    <source>
        <dbReference type="Proteomes" id="UP000234681"/>
    </source>
</evidence>
<evidence type="ECO:0000256" key="1">
    <source>
        <dbReference type="SAM" id="MobiDB-lite"/>
    </source>
</evidence>
<protein>
    <submittedName>
        <fullName evidence="2">Calpain 12 (Predicted), isoform CRA_a</fullName>
    </submittedName>
</protein>
<dbReference type="Proteomes" id="UP000234681">
    <property type="component" value="Chromosome 1"/>
</dbReference>
<evidence type="ECO:0000313" key="2">
    <source>
        <dbReference type="EMBL" id="EDM07864.1"/>
    </source>
</evidence>
<dbReference type="EMBL" id="CH473979">
    <property type="protein sequence ID" value="EDM07864.1"/>
    <property type="molecule type" value="Genomic_DNA"/>
</dbReference>
<organism evidence="2 3">
    <name type="scientific">Rattus norvegicus</name>
    <name type="common">Rat</name>
    <dbReference type="NCBI Taxonomy" id="10116"/>
    <lineage>
        <taxon>Eukaryota</taxon>
        <taxon>Metazoa</taxon>
        <taxon>Chordata</taxon>
        <taxon>Craniata</taxon>
        <taxon>Vertebrata</taxon>
        <taxon>Euteleostomi</taxon>
        <taxon>Mammalia</taxon>
        <taxon>Eutheria</taxon>
        <taxon>Euarchontoglires</taxon>
        <taxon>Glires</taxon>
        <taxon>Rodentia</taxon>
        <taxon>Myomorpha</taxon>
        <taxon>Muroidea</taxon>
        <taxon>Muridae</taxon>
        <taxon>Murinae</taxon>
        <taxon>Rattus</taxon>
    </lineage>
</organism>
<proteinExistence type="predicted"/>
<reference evidence="2" key="1">
    <citation type="journal article" date="2005" name="Genome Res.">
        <title>Gene and alternative splicing annotation with AIR.</title>
        <authorList>
            <person name="Florea L."/>
            <person name="Di Francesco V."/>
            <person name="Miller J."/>
            <person name="Turner R."/>
            <person name="Yao A."/>
            <person name="Harris M."/>
            <person name="Walenz B."/>
            <person name="Mobarry C."/>
            <person name="Merkulov G.V."/>
            <person name="Charlab R."/>
            <person name="Dew I."/>
            <person name="Deng Z."/>
            <person name="Istrail S."/>
            <person name="Li P."/>
            <person name="Sutton G."/>
        </authorList>
    </citation>
    <scope>NUCLEOTIDE SEQUENCE</scope>
    <source>
        <strain evidence="2">BN</strain>
    </source>
</reference>
<accession>A6J9L9</accession>
<dbReference type="AlphaFoldDB" id="A6J9L9"/>
<feature type="compositionally biased region" description="Polar residues" evidence="1">
    <location>
        <begin position="69"/>
        <end position="78"/>
    </location>
</feature>
<dbReference type="EMBL" id="CH473979">
    <property type="protein sequence ID" value="EDM07865.1"/>
    <property type="molecule type" value="Genomic_DNA"/>
</dbReference>
<gene>
    <name evidence="2" type="primary">Capn12_predicted</name>
    <name evidence="2" type="ORF">rCG_53819</name>
</gene>
<feature type="region of interest" description="Disordered" evidence="1">
    <location>
        <begin position="62"/>
        <end position="86"/>
    </location>
</feature>